<evidence type="ECO:0000259" key="3">
    <source>
        <dbReference type="PROSITE" id="PS50245"/>
    </source>
</evidence>
<dbReference type="KEGG" id="ccac:CcaHIS019_0210760"/>
<dbReference type="InterPro" id="IPR000938">
    <property type="entry name" value="CAP-Gly_domain"/>
</dbReference>
<protein>
    <recommendedName>
        <fullName evidence="3">CAP-Gly domain-containing protein</fullName>
    </recommendedName>
</protein>
<keyword evidence="2" id="KW-0677">Repeat</keyword>
<evidence type="ECO:0000313" key="4">
    <source>
        <dbReference type="EMBL" id="BEI89714.1"/>
    </source>
</evidence>
<dbReference type="Pfam" id="PF01302">
    <property type="entry name" value="CAP_GLY"/>
    <property type="match status" value="1"/>
</dbReference>
<evidence type="ECO:0000256" key="1">
    <source>
        <dbReference type="ARBA" id="ARBA00022614"/>
    </source>
</evidence>
<gene>
    <name evidence="4" type="ORF">CcaverHIS019_0210760</name>
</gene>
<accession>A0AA48I4X5</accession>
<organism evidence="4 5">
    <name type="scientific">Cutaneotrichosporon cavernicola</name>
    <dbReference type="NCBI Taxonomy" id="279322"/>
    <lineage>
        <taxon>Eukaryota</taxon>
        <taxon>Fungi</taxon>
        <taxon>Dikarya</taxon>
        <taxon>Basidiomycota</taxon>
        <taxon>Agaricomycotina</taxon>
        <taxon>Tremellomycetes</taxon>
        <taxon>Trichosporonales</taxon>
        <taxon>Trichosporonaceae</taxon>
        <taxon>Cutaneotrichosporon</taxon>
    </lineage>
</organism>
<feature type="domain" description="CAP-Gly" evidence="3">
    <location>
        <begin position="1"/>
        <end position="36"/>
    </location>
</feature>
<keyword evidence="1" id="KW-0433">Leucine-rich repeat</keyword>
<keyword evidence="5" id="KW-1185">Reference proteome</keyword>
<dbReference type="PROSITE" id="PS50245">
    <property type="entry name" value="CAP_GLY_2"/>
    <property type="match status" value="1"/>
</dbReference>
<dbReference type="InterPro" id="IPR032675">
    <property type="entry name" value="LRR_dom_sf"/>
</dbReference>
<dbReference type="Gene3D" id="2.30.30.190">
    <property type="entry name" value="CAP Gly-rich-like domain"/>
    <property type="match status" value="1"/>
</dbReference>
<dbReference type="SMART" id="SM01052">
    <property type="entry name" value="CAP_GLY"/>
    <property type="match status" value="1"/>
</dbReference>
<sequence>MWLGVEYDDPTRGKHSGEYKGEQIFQAAPNAGAFIKFASARPLVEGAELVAALQERYGLLEGEDGGREGADAVPLGDSGIVVEAPGMRDVARRIGRLERLREVGLESEWVTCLGGSEREHKLLRDRLKGVRTIDLSTNLISSWRDVGEIVTHLTGLKVLILNHSRIRSVHDTFSCEELKTLRYAFASVSELHLGHCGLKWAEAVDIASLFPALETLFLNHNSGIVDFSTRQDQDVRASMSSLKVLSIDGCGVDSWSEVARGLSALPALSAVQLSELTITTISPRHSSLTFPHLTRITLGDTHISTWADIDRLDDWTGGRLASLRIFCAGHEDGVPKQTTDPLCMSGDPRADRPLLIAKLASLTSLNGSNVTLTERWDSELFYVHYVDRLPVAERVTWGRYAELVKKHDIAPKALVPKPASNLKSKMISKVWAGLDLTPDLNVIAPNGMTMTLRLLPSATAASLQKRVARQLKVPAVRVCTARPHPEAPESIGTWEPVEKMDEGEEIGYWVGDGDTVVVVV</sequence>
<dbReference type="InterPro" id="IPR036859">
    <property type="entry name" value="CAP-Gly_dom_sf"/>
</dbReference>
<dbReference type="Proteomes" id="UP001233271">
    <property type="component" value="Chromosome 2"/>
</dbReference>
<reference evidence="4" key="1">
    <citation type="journal article" date="2023" name="BMC Genomics">
        <title>Chromosome-level genome assemblies of Cutaneotrichosporon spp. (Trichosporonales, Basidiomycota) reveal imbalanced evolution between nucleotide sequences and chromosome synteny.</title>
        <authorList>
            <person name="Kobayashi Y."/>
            <person name="Kayamori A."/>
            <person name="Aoki K."/>
            <person name="Shiwa Y."/>
            <person name="Matsutani M."/>
            <person name="Fujita N."/>
            <person name="Sugita T."/>
            <person name="Iwasaki W."/>
            <person name="Tanaka N."/>
            <person name="Takashima M."/>
        </authorList>
    </citation>
    <scope>NUCLEOTIDE SEQUENCE</scope>
    <source>
        <strain evidence="4">HIS019</strain>
    </source>
</reference>
<dbReference type="Gene3D" id="3.80.10.10">
    <property type="entry name" value="Ribonuclease Inhibitor"/>
    <property type="match status" value="2"/>
</dbReference>
<dbReference type="PANTHER" id="PTHR18849">
    <property type="entry name" value="LEUCINE RICH REPEAT PROTEIN"/>
    <property type="match status" value="1"/>
</dbReference>
<dbReference type="SUPFAM" id="SSF52058">
    <property type="entry name" value="L domain-like"/>
    <property type="match status" value="1"/>
</dbReference>
<dbReference type="EMBL" id="AP028213">
    <property type="protein sequence ID" value="BEI89714.1"/>
    <property type="molecule type" value="Genomic_DNA"/>
</dbReference>
<name>A0AA48I4X5_9TREE</name>
<dbReference type="AlphaFoldDB" id="A0AA48I4X5"/>
<dbReference type="PANTHER" id="PTHR18849:SF0">
    <property type="entry name" value="CILIA- AND FLAGELLA-ASSOCIATED PROTEIN 410-RELATED"/>
    <property type="match status" value="1"/>
</dbReference>
<evidence type="ECO:0000313" key="5">
    <source>
        <dbReference type="Proteomes" id="UP001233271"/>
    </source>
</evidence>
<dbReference type="GO" id="GO:0007010">
    <property type="term" value="P:cytoskeleton organization"/>
    <property type="evidence" value="ECO:0007669"/>
    <property type="project" value="TreeGrafter"/>
</dbReference>
<dbReference type="GeneID" id="85493585"/>
<dbReference type="RefSeq" id="XP_060454980.1">
    <property type="nucleotide sequence ID" value="XM_060598159.1"/>
</dbReference>
<proteinExistence type="predicted"/>
<evidence type="ECO:0000256" key="2">
    <source>
        <dbReference type="ARBA" id="ARBA00022737"/>
    </source>
</evidence>
<dbReference type="SUPFAM" id="SSF74924">
    <property type="entry name" value="Cap-Gly domain"/>
    <property type="match status" value="1"/>
</dbReference>